<evidence type="ECO:0000256" key="1">
    <source>
        <dbReference type="SAM" id="Coils"/>
    </source>
</evidence>
<keyword evidence="1" id="KW-0175">Coiled coil</keyword>
<dbReference type="EMBL" id="JBHLZN010000004">
    <property type="protein sequence ID" value="MFB9887090.1"/>
    <property type="molecule type" value="Genomic_DNA"/>
</dbReference>
<organism evidence="2 3">
    <name type="scientific">Balneatrix alpica</name>
    <dbReference type="NCBI Taxonomy" id="75684"/>
    <lineage>
        <taxon>Bacteria</taxon>
        <taxon>Pseudomonadati</taxon>
        <taxon>Pseudomonadota</taxon>
        <taxon>Gammaproteobacteria</taxon>
        <taxon>Oceanospirillales</taxon>
        <taxon>Balneatrichaceae</taxon>
        <taxon>Balneatrix</taxon>
    </lineage>
</organism>
<evidence type="ECO:0000313" key="2">
    <source>
        <dbReference type="EMBL" id="MFB9887090.1"/>
    </source>
</evidence>
<reference evidence="2 3" key="1">
    <citation type="submission" date="2024-09" db="EMBL/GenBank/DDBJ databases">
        <authorList>
            <person name="Sun Q."/>
            <person name="Mori K."/>
        </authorList>
    </citation>
    <scope>NUCLEOTIDE SEQUENCE [LARGE SCALE GENOMIC DNA]</scope>
    <source>
        <strain evidence="2 3">ATCC 51285</strain>
    </source>
</reference>
<keyword evidence="3" id="KW-1185">Reference proteome</keyword>
<dbReference type="Proteomes" id="UP001589628">
    <property type="component" value="Unassembled WGS sequence"/>
</dbReference>
<sequence length="70" mass="8195">MAAMRWEIERLEEQIAQVEKRLDWALSRDDEVAQQKLETQLEGLERQLRQLLGAREPMIVAEVESSEAED</sequence>
<gene>
    <name evidence="2" type="ORF">ACFFLH_11790</name>
</gene>
<protein>
    <submittedName>
        <fullName evidence="2">Uncharacterized protein</fullName>
    </submittedName>
</protein>
<comment type="caution">
    <text evidence="2">The sequence shown here is derived from an EMBL/GenBank/DDBJ whole genome shotgun (WGS) entry which is preliminary data.</text>
</comment>
<dbReference type="RefSeq" id="WP_027314297.1">
    <property type="nucleotide sequence ID" value="NZ_JAUESS010000004.1"/>
</dbReference>
<proteinExistence type="predicted"/>
<evidence type="ECO:0000313" key="3">
    <source>
        <dbReference type="Proteomes" id="UP001589628"/>
    </source>
</evidence>
<feature type="coiled-coil region" evidence="1">
    <location>
        <begin position="1"/>
        <end position="54"/>
    </location>
</feature>
<name>A0ABV5ZCT0_9GAMM</name>
<accession>A0ABV5ZCT0</accession>